<keyword evidence="3" id="KW-1003">Cell membrane</keyword>
<dbReference type="GO" id="GO:0008982">
    <property type="term" value="F:protein-N(PI)-phosphohistidine-sugar phosphotransferase activity"/>
    <property type="evidence" value="ECO:0007669"/>
    <property type="project" value="InterPro"/>
</dbReference>
<dbReference type="GO" id="GO:0016301">
    <property type="term" value="F:kinase activity"/>
    <property type="evidence" value="ECO:0007669"/>
    <property type="project" value="UniProtKB-KW"/>
</dbReference>
<feature type="transmembrane region" description="Helical" evidence="12">
    <location>
        <begin position="228"/>
        <end position="249"/>
    </location>
</feature>
<dbReference type="CDD" id="cd00212">
    <property type="entry name" value="PTS_IIB_glc"/>
    <property type="match status" value="1"/>
</dbReference>
<keyword evidence="7 12" id="KW-0812">Transmembrane</keyword>
<dbReference type="PROSITE" id="PS51093">
    <property type="entry name" value="PTS_EIIA_TYPE_1"/>
    <property type="match status" value="1"/>
</dbReference>
<evidence type="ECO:0000256" key="6">
    <source>
        <dbReference type="ARBA" id="ARBA00022683"/>
    </source>
</evidence>
<evidence type="ECO:0000256" key="2">
    <source>
        <dbReference type="ARBA" id="ARBA00022448"/>
    </source>
</evidence>
<feature type="transmembrane region" description="Helical" evidence="12">
    <location>
        <begin position="427"/>
        <end position="448"/>
    </location>
</feature>
<dbReference type="InterPro" id="IPR036878">
    <property type="entry name" value="Glu_permease_IIB"/>
</dbReference>
<feature type="domain" description="PTS EIIA type-1" evidence="13">
    <location>
        <begin position="530"/>
        <end position="634"/>
    </location>
</feature>
<keyword evidence="17" id="KW-1185">Reference proteome</keyword>
<dbReference type="PROSITE" id="PS51098">
    <property type="entry name" value="PTS_EIIB_TYPE_1"/>
    <property type="match status" value="1"/>
</dbReference>
<feature type="transmembrane region" description="Helical" evidence="12">
    <location>
        <begin position="402"/>
        <end position="420"/>
    </location>
</feature>
<dbReference type="NCBIfam" id="TIGR00830">
    <property type="entry name" value="PTBA"/>
    <property type="match status" value="1"/>
</dbReference>
<name>A0A7V8N154_9LACT</name>
<dbReference type="InterPro" id="IPR003352">
    <property type="entry name" value="PTS_EIIC"/>
</dbReference>
<dbReference type="AlphaFoldDB" id="A0A7V8N154"/>
<evidence type="ECO:0000259" key="15">
    <source>
        <dbReference type="PROSITE" id="PS51103"/>
    </source>
</evidence>
<feature type="transmembrane region" description="Helical" evidence="12">
    <location>
        <begin position="344"/>
        <end position="366"/>
    </location>
</feature>
<keyword evidence="9 12" id="KW-1133">Transmembrane helix</keyword>
<dbReference type="Gene3D" id="3.30.1360.60">
    <property type="entry name" value="Glucose permease domain IIB"/>
    <property type="match status" value="1"/>
</dbReference>
<feature type="transmembrane region" description="Helical" evidence="12">
    <location>
        <begin position="301"/>
        <end position="324"/>
    </location>
</feature>
<evidence type="ECO:0000256" key="5">
    <source>
        <dbReference type="ARBA" id="ARBA00022679"/>
    </source>
</evidence>
<feature type="active site" description="Phosphocysteine intermediate; for EIIB activity" evidence="11">
    <location>
        <position position="29"/>
    </location>
</feature>
<feature type="transmembrane region" description="Helical" evidence="12">
    <location>
        <begin position="454"/>
        <end position="475"/>
    </location>
</feature>
<keyword evidence="8" id="KW-0418">Kinase</keyword>
<comment type="caution">
    <text evidence="16">The sequence shown here is derived from an EMBL/GenBank/DDBJ whole genome shotgun (WGS) entry which is preliminary data.</text>
</comment>
<evidence type="ECO:0000256" key="9">
    <source>
        <dbReference type="ARBA" id="ARBA00022989"/>
    </source>
</evidence>
<dbReference type="InterPro" id="IPR011055">
    <property type="entry name" value="Dup_hybrid_motif"/>
</dbReference>
<evidence type="ECO:0000256" key="3">
    <source>
        <dbReference type="ARBA" id="ARBA00022475"/>
    </source>
</evidence>
<dbReference type="RefSeq" id="WP_180746970.1">
    <property type="nucleotide sequence ID" value="NZ_CBCRWQ010000010.1"/>
</dbReference>
<dbReference type="GO" id="GO:0009401">
    <property type="term" value="P:phosphoenolpyruvate-dependent sugar phosphotransferase system"/>
    <property type="evidence" value="ECO:0007669"/>
    <property type="project" value="UniProtKB-KW"/>
</dbReference>
<dbReference type="SUPFAM" id="SSF55604">
    <property type="entry name" value="Glucose permease domain IIB"/>
    <property type="match status" value="1"/>
</dbReference>
<reference evidence="16 17" key="1">
    <citation type="submission" date="2020-07" db="EMBL/GenBank/DDBJ databases">
        <authorList>
            <person name="Hilgarth M."/>
            <person name="Werum V."/>
            <person name="Vogel R.F."/>
        </authorList>
    </citation>
    <scope>NUCLEOTIDE SEQUENCE [LARGE SCALE GENOMIC DNA]</scope>
    <source>
        <strain evidence="16 17">DSM 28961</strain>
    </source>
</reference>
<dbReference type="InterPro" id="IPR001996">
    <property type="entry name" value="PTS_IIB_1"/>
</dbReference>
<evidence type="ECO:0000256" key="4">
    <source>
        <dbReference type="ARBA" id="ARBA00022597"/>
    </source>
</evidence>
<dbReference type="FunFam" id="2.70.70.10:FF:000001">
    <property type="entry name" value="PTS system glucose-specific IIA component"/>
    <property type="match status" value="1"/>
</dbReference>
<evidence type="ECO:0000256" key="8">
    <source>
        <dbReference type="ARBA" id="ARBA00022777"/>
    </source>
</evidence>
<dbReference type="PROSITE" id="PS51103">
    <property type="entry name" value="PTS_EIIC_TYPE_1"/>
    <property type="match status" value="1"/>
</dbReference>
<evidence type="ECO:0000256" key="7">
    <source>
        <dbReference type="ARBA" id="ARBA00022692"/>
    </source>
</evidence>
<dbReference type="PANTHER" id="PTHR30175">
    <property type="entry name" value="PHOSPHOTRANSFERASE SYSTEM TRANSPORT PROTEIN"/>
    <property type="match status" value="1"/>
</dbReference>
<dbReference type="GeneID" id="303195182"/>
<dbReference type="PROSITE" id="PS00371">
    <property type="entry name" value="PTS_EIIA_TYPE_1_HIS"/>
    <property type="match status" value="1"/>
</dbReference>
<keyword evidence="10 12" id="KW-0472">Membrane</keyword>
<evidence type="ECO:0000256" key="1">
    <source>
        <dbReference type="ARBA" id="ARBA00004651"/>
    </source>
</evidence>
<evidence type="ECO:0000256" key="10">
    <source>
        <dbReference type="ARBA" id="ARBA00023136"/>
    </source>
</evidence>
<sequence length="660" mass="69486">MAEEKVARIAREIYENVGGEKNVRKVIHCMTRVRMTIVDNSKVNLVGLKAIDGVMGIVEDETLQVVVGPGTVNKVAKKMVDMVGVKLGETFPNSEGLSFEEQALANKAAAKEKYNKPSKLKSVLKSITNIFVPMIPAFVGTGIVAGIAAVLSNLVVAGDLNAATWQQYIDIMNILKNALFAYLTIYVGINAANEFGATPTLGGVIGGVVMLTGMNPENPIKNIFTGQPLSAGQGGMLGVLLAVWLLSIIEKKLHEIVPESVDIIVTPTISLILIGLLEIFLIMPLAGFVSDHLIGGINGILNIGGAFSGFVLGVAFLPMVMLGLHQILGPIHLEMIAKTGQTNLLPILAMAGAGQVGAALAIWAKLRKDRTLVQNIKGALPVGILGVGEPLIYGVTLPMGRPFITACIGGGIGGAIIGFFGNVGAIIGFFGNVGAIATGPSGVALIPLIAHGKWIVYVLGLLGAYIGGFLATYFFGIPKDAKMKADNYGKTVQMETLQPTLRVVTTPAFETSTVYAPMTGTVKDLSEVADEVFSSGMLGKGIAIEPTNGQVNSPVDGIITTVFPTKHAIGVTSDEGVEILIHIGMDTVEMNGEGFESFVKQNERVKKGDLMMRVDLDKIKAAGLSSITPVVVTNSTIYKDISTVAQNKVEKGQVLLTIES</sequence>
<dbReference type="InterPro" id="IPR001127">
    <property type="entry name" value="PTS_EIIA_1_perm"/>
</dbReference>
<dbReference type="PANTHER" id="PTHR30175:SF3">
    <property type="entry name" value="PTS SYSTEM N-ACETYLMURAMIC ACID-SPECIFIC EIIBC COMPONENT"/>
    <property type="match status" value="1"/>
</dbReference>
<dbReference type="GO" id="GO:0090588">
    <property type="term" value="F:protein-phosphocysteine-N-acetylmuramate phosphotransferase system transporter activity"/>
    <property type="evidence" value="ECO:0007669"/>
    <property type="project" value="TreeGrafter"/>
</dbReference>
<feature type="transmembrane region" description="Helical" evidence="12">
    <location>
        <begin position="130"/>
        <end position="156"/>
    </location>
</feature>
<dbReference type="PROSITE" id="PS01035">
    <property type="entry name" value="PTS_EIIB_TYPE_1_CYS"/>
    <property type="match status" value="1"/>
</dbReference>
<dbReference type="InterPro" id="IPR050558">
    <property type="entry name" value="PTS_Sugar-Specific_Components"/>
</dbReference>
<dbReference type="Pfam" id="PF00358">
    <property type="entry name" value="PTS_EIIA_1"/>
    <property type="match status" value="1"/>
</dbReference>
<keyword evidence="4 16" id="KW-0762">Sugar transport</keyword>
<dbReference type="EMBL" id="JACBNY010000009">
    <property type="protein sequence ID" value="MBA0016803.1"/>
    <property type="molecule type" value="Genomic_DNA"/>
</dbReference>
<dbReference type="InterPro" id="IPR018113">
    <property type="entry name" value="PTrfase_EIIB_Cys"/>
</dbReference>
<dbReference type="Pfam" id="PF00367">
    <property type="entry name" value="PTS_EIIB"/>
    <property type="match status" value="1"/>
</dbReference>
<dbReference type="InterPro" id="IPR013013">
    <property type="entry name" value="PTS_EIIC_1"/>
</dbReference>
<evidence type="ECO:0000259" key="14">
    <source>
        <dbReference type="PROSITE" id="PS51098"/>
    </source>
</evidence>
<evidence type="ECO:0000313" key="16">
    <source>
        <dbReference type="EMBL" id="MBA0016803.1"/>
    </source>
</evidence>
<feature type="domain" description="PTS EIIB type-1" evidence="14">
    <location>
        <begin position="7"/>
        <end position="89"/>
    </location>
</feature>
<keyword evidence="6" id="KW-0598">Phosphotransferase system</keyword>
<evidence type="ECO:0000313" key="17">
    <source>
        <dbReference type="Proteomes" id="UP000530186"/>
    </source>
</evidence>
<keyword evidence="2" id="KW-0813">Transport</keyword>
<dbReference type="GO" id="GO:0005886">
    <property type="term" value="C:plasma membrane"/>
    <property type="evidence" value="ECO:0007669"/>
    <property type="project" value="UniProtKB-SubCell"/>
</dbReference>
<dbReference type="Proteomes" id="UP000530186">
    <property type="component" value="Unassembled WGS sequence"/>
</dbReference>
<evidence type="ECO:0000256" key="12">
    <source>
        <dbReference type="SAM" id="Phobius"/>
    </source>
</evidence>
<dbReference type="SUPFAM" id="SSF51261">
    <property type="entry name" value="Duplicated hybrid motif"/>
    <property type="match status" value="1"/>
</dbReference>
<evidence type="ECO:0000259" key="13">
    <source>
        <dbReference type="PROSITE" id="PS51093"/>
    </source>
</evidence>
<feature type="domain" description="PTS EIIC type-1" evidence="15">
    <location>
        <begin position="125"/>
        <end position="487"/>
    </location>
</feature>
<protein>
    <submittedName>
        <fullName evidence="16">PTS glucose transporter subunit IIA</fullName>
    </submittedName>
</protein>
<dbReference type="Gene3D" id="2.70.70.10">
    <property type="entry name" value="Glucose Permease (Domain IIA)"/>
    <property type="match status" value="1"/>
</dbReference>
<keyword evidence="5" id="KW-0808">Transferase</keyword>
<feature type="transmembrane region" description="Helical" evidence="12">
    <location>
        <begin position="195"/>
        <end position="216"/>
    </location>
</feature>
<gene>
    <name evidence="16" type="ORF">HZR21_06600</name>
</gene>
<dbReference type="Pfam" id="PF02378">
    <property type="entry name" value="PTS_EIIC"/>
    <property type="match status" value="1"/>
</dbReference>
<feature type="transmembrane region" description="Helical" evidence="12">
    <location>
        <begin position="168"/>
        <end position="189"/>
    </location>
</feature>
<evidence type="ECO:0000256" key="11">
    <source>
        <dbReference type="PROSITE-ProRule" id="PRU00421"/>
    </source>
</evidence>
<feature type="transmembrane region" description="Helical" evidence="12">
    <location>
        <begin position="269"/>
        <end position="289"/>
    </location>
</feature>
<accession>A0A7V8N154</accession>
<proteinExistence type="predicted"/>
<organism evidence="16 17">
    <name type="scientific">Pseudolactococcus laudensis</name>
    <dbReference type="NCBI Taxonomy" id="1494461"/>
    <lineage>
        <taxon>Bacteria</taxon>
        <taxon>Bacillati</taxon>
        <taxon>Bacillota</taxon>
        <taxon>Bacilli</taxon>
        <taxon>Lactobacillales</taxon>
        <taxon>Streptococcaceae</taxon>
        <taxon>Pseudolactococcus</taxon>
    </lineage>
</organism>
<comment type="subcellular location">
    <subcellularLocation>
        <location evidence="1">Cell membrane</location>
        <topology evidence="1">Multi-pass membrane protein</topology>
    </subcellularLocation>
</comment>